<dbReference type="InterPro" id="IPR011051">
    <property type="entry name" value="RmlC_Cupin_sf"/>
</dbReference>
<dbReference type="AlphaFoldDB" id="A0A9P1P9J7"/>
<evidence type="ECO:0000256" key="2">
    <source>
        <dbReference type="PIRSR" id="PIRSR006232-1"/>
    </source>
</evidence>
<comment type="caution">
    <text evidence="6">The sequence shown here is derived from an EMBL/GenBank/DDBJ whole genome shotgun (WGS) entry which is preliminary data.</text>
</comment>
<feature type="binding site" evidence="2">
    <location>
        <position position="109"/>
    </location>
    <ligand>
        <name>Fe cation</name>
        <dbReference type="ChEBI" id="CHEBI:24875"/>
    </ligand>
</feature>
<dbReference type="PANTHER" id="PTHR43594">
    <property type="entry name" value="QUERCETIN 2,3-DIOXYGENASE"/>
    <property type="match status" value="1"/>
</dbReference>
<comment type="similarity">
    <text evidence="1 3">Belongs to the pirin family.</text>
</comment>
<sequence length="293" mass="33000">MNKFRTIETSFKGPGYHMVGDGFKVTQYFPQGRNLLARFSPFILLDYNSPCYFEPSDHRPGVGAHPHRGFETVTIDYAGKIEHHDNKGNHGILGPGDVQWMTAGSGVLHKEYHETEFSKTGGVLHMIQLWVNLPKKDKMVHPRYQSISKDDMGIYEIPENNGEIKIIAGKVKDIKGPASTFTKINLYNVNLKNNGEITLDEPSNFNTGILIINGEVKVNNERSFTEGEFILFNNIEGQIKIESISQDSLFLVLSGEPINESIVTDGPFVMNTEEEIMQAYNDFENGKFGTFNF</sequence>
<evidence type="ECO:0000313" key="6">
    <source>
        <dbReference type="EMBL" id="CEN31336.1"/>
    </source>
</evidence>
<reference evidence="7" key="1">
    <citation type="submission" date="2015-01" db="EMBL/GenBank/DDBJ databases">
        <authorList>
            <person name="Aslett A.Martin."/>
            <person name="De Silva Nishadi"/>
        </authorList>
    </citation>
    <scope>NUCLEOTIDE SEQUENCE [LARGE SCALE GENOMIC DNA]</scope>
    <source>
        <strain evidence="7">UMC4404</strain>
    </source>
</reference>
<dbReference type="InterPro" id="IPR003829">
    <property type="entry name" value="Pirin_N_dom"/>
</dbReference>
<dbReference type="Pfam" id="PF05726">
    <property type="entry name" value="Pirin_C"/>
    <property type="match status" value="1"/>
</dbReference>
<dbReference type="InterPro" id="IPR012093">
    <property type="entry name" value="Pirin"/>
</dbReference>
<proteinExistence type="inferred from homology"/>
<dbReference type="GO" id="GO:0008127">
    <property type="term" value="F:quercetin 2,3-dioxygenase activity"/>
    <property type="evidence" value="ECO:0007669"/>
    <property type="project" value="UniProtKB-EC"/>
</dbReference>
<feature type="domain" description="Pirin N-terminal" evidence="4">
    <location>
        <begin position="23"/>
        <end position="131"/>
    </location>
</feature>
<dbReference type="EC" id="1.13.11.24" evidence="6"/>
<dbReference type="Proteomes" id="UP000049685">
    <property type="component" value="Unassembled WGS sequence"/>
</dbReference>
<keyword evidence="2" id="KW-0408">Iron</keyword>
<organism evidence="6 7">
    <name type="scientific">Paraclostridium sordellii</name>
    <name type="common">Clostridium sordellii</name>
    <dbReference type="NCBI Taxonomy" id="1505"/>
    <lineage>
        <taxon>Bacteria</taxon>
        <taxon>Bacillati</taxon>
        <taxon>Bacillota</taxon>
        <taxon>Clostridia</taxon>
        <taxon>Peptostreptococcales</taxon>
        <taxon>Peptostreptococcaceae</taxon>
        <taxon>Paraclostridium</taxon>
    </lineage>
</organism>
<gene>
    <name evidence="6" type="primary">yhhW</name>
    <name evidence="6" type="ORF">UMC4404_31681</name>
</gene>
<evidence type="ECO:0000313" key="7">
    <source>
        <dbReference type="Proteomes" id="UP000049685"/>
    </source>
</evidence>
<evidence type="ECO:0000256" key="1">
    <source>
        <dbReference type="ARBA" id="ARBA00008416"/>
    </source>
</evidence>
<dbReference type="InterPro" id="IPR053186">
    <property type="entry name" value="QDO-related"/>
</dbReference>
<dbReference type="CDD" id="cd02909">
    <property type="entry name" value="cupin_pirin_N"/>
    <property type="match status" value="1"/>
</dbReference>
<comment type="cofactor">
    <cofactor evidence="2">
        <name>Fe cation</name>
        <dbReference type="ChEBI" id="CHEBI:24875"/>
    </cofactor>
    <text evidence="2">Binds 1 Fe cation per subunit.</text>
</comment>
<name>A0A9P1P9J7_PARSO</name>
<dbReference type="RefSeq" id="WP_057556961.1">
    <property type="nucleotide sequence ID" value="NZ_CDNY01000001.1"/>
</dbReference>
<dbReference type="EMBL" id="CDNY01000001">
    <property type="protein sequence ID" value="CEN31336.1"/>
    <property type="molecule type" value="Genomic_DNA"/>
</dbReference>
<dbReference type="CDD" id="cd02247">
    <property type="entry name" value="cupin_pirin_C"/>
    <property type="match status" value="1"/>
</dbReference>
<feature type="binding site" evidence="2">
    <location>
        <position position="65"/>
    </location>
    <ligand>
        <name>Fe cation</name>
        <dbReference type="ChEBI" id="CHEBI:24875"/>
    </ligand>
</feature>
<dbReference type="PIRSF" id="PIRSF006232">
    <property type="entry name" value="Pirin"/>
    <property type="match status" value="1"/>
</dbReference>
<dbReference type="InterPro" id="IPR014710">
    <property type="entry name" value="RmlC-like_jellyroll"/>
</dbReference>
<dbReference type="SUPFAM" id="SSF51182">
    <property type="entry name" value="RmlC-like cupins"/>
    <property type="match status" value="1"/>
</dbReference>
<evidence type="ECO:0000259" key="4">
    <source>
        <dbReference type="Pfam" id="PF02678"/>
    </source>
</evidence>
<dbReference type="GO" id="GO:0046872">
    <property type="term" value="F:metal ion binding"/>
    <property type="evidence" value="ECO:0007669"/>
    <property type="project" value="UniProtKB-KW"/>
</dbReference>
<dbReference type="Gene3D" id="2.60.120.10">
    <property type="entry name" value="Jelly Rolls"/>
    <property type="match status" value="2"/>
</dbReference>
<feature type="binding site" evidence="2">
    <location>
        <position position="67"/>
    </location>
    <ligand>
        <name>Fe cation</name>
        <dbReference type="ChEBI" id="CHEBI:24875"/>
    </ligand>
</feature>
<accession>A0A9P1P9J7</accession>
<evidence type="ECO:0000256" key="3">
    <source>
        <dbReference type="RuleBase" id="RU003457"/>
    </source>
</evidence>
<keyword evidence="6" id="KW-0560">Oxidoreductase</keyword>
<feature type="domain" description="Pirin C-terminal" evidence="5">
    <location>
        <begin position="187"/>
        <end position="289"/>
    </location>
</feature>
<protein>
    <submittedName>
        <fullName evidence="6">Pirin</fullName>
        <ecNumber evidence="6">1.13.11.24</ecNumber>
    </submittedName>
</protein>
<feature type="binding site" evidence="2">
    <location>
        <position position="111"/>
    </location>
    <ligand>
        <name>Fe cation</name>
        <dbReference type="ChEBI" id="CHEBI:24875"/>
    </ligand>
</feature>
<dbReference type="PANTHER" id="PTHR43594:SF1">
    <property type="entry name" value="QUERCETIN 2,3-DIOXYGENASE PA2418-RELATED"/>
    <property type="match status" value="1"/>
</dbReference>
<evidence type="ECO:0000259" key="5">
    <source>
        <dbReference type="Pfam" id="PF05726"/>
    </source>
</evidence>
<dbReference type="InterPro" id="IPR008778">
    <property type="entry name" value="Pirin_C_dom"/>
</dbReference>
<dbReference type="Pfam" id="PF02678">
    <property type="entry name" value="Pirin"/>
    <property type="match status" value="1"/>
</dbReference>
<keyword evidence="2" id="KW-0479">Metal-binding</keyword>